<sequence length="372" mass="40094">MFDRLPEYPWEQLKPYAEKARAHDGGLVDLSVGSPVDPTPEIIRTALEAASNSPGYPSTGGSPEFKTAVVEWFARRRGVSGLSAENVMPSIGSKELISFLPLLLGLGKGDVVVQPKVAYTAYIVGAALVDAEIVSEDDPNLWPANTKLIWINSPGNPDGRVLDVDRMKAAVDRARELGAVLASDECYAELGWDDWSSKLIPSALDPRVCGGDFTNILALYSLSKQSNMAGHRAAFAAGDAALVKSLVNIRMHAGLNTPAPVQHAIAVALGDYEHVAKEKEIYRARREVLLPAVKAFGFEVTDSEAGLYIWATLGEDCWTTVSRMAELGILVAPGSLYGTSSLNHVRFALTATDERIAEGARRLENALGLEHR</sequence>
<feature type="domain" description="Aminotransferase class I/classII large" evidence="4">
    <location>
        <begin position="28"/>
        <end position="363"/>
    </location>
</feature>
<accession>A0A6J6AVY7</accession>
<keyword evidence="2" id="KW-0032">Aminotransferase</keyword>
<dbReference type="SUPFAM" id="SSF53383">
    <property type="entry name" value="PLP-dependent transferases"/>
    <property type="match status" value="1"/>
</dbReference>
<dbReference type="AlphaFoldDB" id="A0A6J6AVY7"/>
<comment type="cofactor">
    <cofactor evidence="1">
        <name>pyridoxal 5'-phosphate</name>
        <dbReference type="ChEBI" id="CHEBI:597326"/>
    </cofactor>
</comment>
<dbReference type="InterPro" id="IPR015424">
    <property type="entry name" value="PyrdxlP-dep_Trfase"/>
</dbReference>
<dbReference type="InterPro" id="IPR015422">
    <property type="entry name" value="PyrdxlP-dep_Trfase_small"/>
</dbReference>
<dbReference type="EMBL" id="CAEZSH010000003">
    <property type="protein sequence ID" value="CAB4531180.1"/>
    <property type="molecule type" value="Genomic_DNA"/>
</dbReference>
<name>A0A6J6AVY7_9ZZZZ</name>
<dbReference type="PROSITE" id="PS00105">
    <property type="entry name" value="AA_TRANSFER_CLASS_1"/>
    <property type="match status" value="1"/>
</dbReference>
<dbReference type="NCBIfam" id="TIGR03539">
    <property type="entry name" value="DapC_actino"/>
    <property type="match status" value="1"/>
</dbReference>
<dbReference type="Gene3D" id="3.90.1150.10">
    <property type="entry name" value="Aspartate Aminotransferase, domain 1"/>
    <property type="match status" value="1"/>
</dbReference>
<dbReference type="InterPro" id="IPR015421">
    <property type="entry name" value="PyrdxlP-dep_Trfase_major"/>
</dbReference>
<dbReference type="PANTHER" id="PTHR42832">
    <property type="entry name" value="AMINO ACID AMINOTRANSFERASE"/>
    <property type="match status" value="1"/>
</dbReference>
<protein>
    <submittedName>
        <fullName evidence="5">Unannotated protein</fullName>
    </submittedName>
</protein>
<dbReference type="InterPro" id="IPR004839">
    <property type="entry name" value="Aminotransferase_I/II_large"/>
</dbReference>
<proteinExistence type="predicted"/>
<evidence type="ECO:0000256" key="3">
    <source>
        <dbReference type="ARBA" id="ARBA00022679"/>
    </source>
</evidence>
<evidence type="ECO:0000256" key="2">
    <source>
        <dbReference type="ARBA" id="ARBA00022576"/>
    </source>
</evidence>
<dbReference type="GO" id="GO:0008483">
    <property type="term" value="F:transaminase activity"/>
    <property type="evidence" value="ECO:0007669"/>
    <property type="project" value="UniProtKB-KW"/>
</dbReference>
<gene>
    <name evidence="5" type="ORF">UFOPK1410_00056</name>
</gene>
<dbReference type="InterPro" id="IPR004838">
    <property type="entry name" value="NHTrfase_class1_PyrdxlP-BS"/>
</dbReference>
<dbReference type="InterPro" id="IPR050881">
    <property type="entry name" value="LL-DAP_aminotransferase"/>
</dbReference>
<dbReference type="Pfam" id="PF00155">
    <property type="entry name" value="Aminotran_1_2"/>
    <property type="match status" value="1"/>
</dbReference>
<dbReference type="Gene3D" id="3.40.640.10">
    <property type="entry name" value="Type I PLP-dependent aspartate aminotransferase-like (Major domain)"/>
    <property type="match status" value="1"/>
</dbReference>
<dbReference type="GO" id="GO:0030170">
    <property type="term" value="F:pyridoxal phosphate binding"/>
    <property type="evidence" value="ECO:0007669"/>
    <property type="project" value="InterPro"/>
</dbReference>
<keyword evidence="3" id="KW-0808">Transferase</keyword>
<evidence type="ECO:0000256" key="1">
    <source>
        <dbReference type="ARBA" id="ARBA00001933"/>
    </source>
</evidence>
<evidence type="ECO:0000313" key="5">
    <source>
        <dbReference type="EMBL" id="CAB4531180.1"/>
    </source>
</evidence>
<dbReference type="CDD" id="cd00609">
    <property type="entry name" value="AAT_like"/>
    <property type="match status" value="1"/>
</dbReference>
<dbReference type="InterPro" id="IPR019880">
    <property type="entry name" value="OxyQ"/>
</dbReference>
<dbReference type="PANTHER" id="PTHR42832:SF3">
    <property type="entry name" value="L-GLUTAMINE--4-(METHYLSULFANYL)-2-OXOBUTANOATE AMINOTRANSFERASE"/>
    <property type="match status" value="1"/>
</dbReference>
<organism evidence="5">
    <name type="scientific">freshwater metagenome</name>
    <dbReference type="NCBI Taxonomy" id="449393"/>
    <lineage>
        <taxon>unclassified sequences</taxon>
        <taxon>metagenomes</taxon>
        <taxon>ecological metagenomes</taxon>
    </lineage>
</organism>
<evidence type="ECO:0000259" key="4">
    <source>
        <dbReference type="Pfam" id="PF00155"/>
    </source>
</evidence>
<reference evidence="5" key="1">
    <citation type="submission" date="2020-05" db="EMBL/GenBank/DDBJ databases">
        <authorList>
            <person name="Chiriac C."/>
            <person name="Salcher M."/>
            <person name="Ghai R."/>
            <person name="Kavagutti S V."/>
        </authorList>
    </citation>
    <scope>NUCLEOTIDE SEQUENCE</scope>
</reference>